<accession>A0ABW5ZQU5</accession>
<protein>
    <recommendedName>
        <fullName evidence="3">SGNH/GDSL hydrolase family protein</fullName>
    </recommendedName>
</protein>
<comment type="caution">
    <text evidence="1">The sequence shown here is derived from an EMBL/GenBank/DDBJ whole genome shotgun (WGS) entry which is preliminary data.</text>
</comment>
<dbReference type="Proteomes" id="UP001597548">
    <property type="component" value="Unassembled WGS sequence"/>
</dbReference>
<name>A0ABW5ZQU5_9FLAO</name>
<evidence type="ECO:0008006" key="3">
    <source>
        <dbReference type="Google" id="ProtNLM"/>
    </source>
</evidence>
<proteinExistence type="predicted"/>
<keyword evidence="2" id="KW-1185">Reference proteome</keyword>
<dbReference type="EMBL" id="JBHUOS010000002">
    <property type="protein sequence ID" value="MFD2915307.1"/>
    <property type="molecule type" value="Genomic_DNA"/>
</dbReference>
<dbReference type="Gene3D" id="3.40.50.1110">
    <property type="entry name" value="SGNH hydrolase"/>
    <property type="match status" value="1"/>
</dbReference>
<gene>
    <name evidence="1" type="ORF">ACFS29_06625</name>
</gene>
<dbReference type="RefSeq" id="WP_194508780.1">
    <property type="nucleotide sequence ID" value="NZ_JADILU010000005.1"/>
</dbReference>
<reference evidence="2" key="1">
    <citation type="journal article" date="2019" name="Int. J. Syst. Evol. Microbiol.">
        <title>The Global Catalogue of Microorganisms (GCM) 10K type strain sequencing project: providing services to taxonomists for standard genome sequencing and annotation.</title>
        <authorList>
            <consortium name="The Broad Institute Genomics Platform"/>
            <consortium name="The Broad Institute Genome Sequencing Center for Infectious Disease"/>
            <person name="Wu L."/>
            <person name="Ma J."/>
        </authorList>
    </citation>
    <scope>NUCLEOTIDE SEQUENCE [LARGE SCALE GENOMIC DNA]</scope>
    <source>
        <strain evidence="2">KCTC 32514</strain>
    </source>
</reference>
<dbReference type="SUPFAM" id="SSF52266">
    <property type="entry name" value="SGNH hydrolase"/>
    <property type="match status" value="1"/>
</dbReference>
<sequence length="297" mass="33773">MKIFIGKLLVFLVLLFAADYLLGSIISDFHLETKNINLQNTNYGFVNYNNDDILFFGASEVSHSFISNKVTKETGLSSYNLASDGCGIYYQYPLLETVLEKHTPKVILISAYQLTQEGSEYLTRMYPYYNNNEHVKEVVDELHPREAVKLALQGYVYNSQIIRIFDGRSGNSNGYVPLPSISELTEIQKSINLPEGEVYEISDDTKFYFVKFLERAVSSGATVYVYVPPILEKVNQPYLNAVKSIANDTGAKLIDFSTDYSLLNRKELFNDKIHLNHEGAEVLMDKFIEVLKKDGVY</sequence>
<evidence type="ECO:0000313" key="2">
    <source>
        <dbReference type="Proteomes" id="UP001597548"/>
    </source>
</evidence>
<organism evidence="1 2">
    <name type="scientific">Psychroserpens luteus</name>
    <dbReference type="NCBI Taxonomy" id="1434066"/>
    <lineage>
        <taxon>Bacteria</taxon>
        <taxon>Pseudomonadati</taxon>
        <taxon>Bacteroidota</taxon>
        <taxon>Flavobacteriia</taxon>
        <taxon>Flavobacteriales</taxon>
        <taxon>Flavobacteriaceae</taxon>
        <taxon>Psychroserpens</taxon>
    </lineage>
</organism>
<evidence type="ECO:0000313" key="1">
    <source>
        <dbReference type="EMBL" id="MFD2915307.1"/>
    </source>
</evidence>
<dbReference type="InterPro" id="IPR036514">
    <property type="entry name" value="SGNH_hydro_sf"/>
</dbReference>